<feature type="transmembrane region" description="Helical" evidence="15">
    <location>
        <begin position="109"/>
        <end position="126"/>
    </location>
</feature>
<dbReference type="PANTHER" id="PTHR43448:SF7">
    <property type="entry name" value="4-HYDROXYBENZOATE SOLANESYLTRANSFERASE"/>
    <property type="match status" value="1"/>
</dbReference>
<sequence>MYKFFKNILNLIKFKINIFIIFCILSVIILTNNYNKNFIKIFFSIIGIFFLSSSSFIINNILERNIDKKMNRTKNRVLVKKKININIIILILIIFLFLGIIILYKFVNFKTTFLTFFIFIFYSIIYTKFIKPYTIYNVVLGGISGALLPILSCFIVSSKINLKIIFFCIIIFLWTPPHFWSLSLYFYKDYKNSNLYMLPKIYGKKITRKYILFYSILLILFTFLIFIFNFANKIYFFLIFILNIVFFFIIYKLCFYYKKYIYYLNFIFSIKYLFFFFLFLIIDNFYYFKN</sequence>
<feature type="transmembrane region" description="Helical" evidence="15">
    <location>
        <begin position="164"/>
        <end position="187"/>
    </location>
</feature>
<comment type="function">
    <text evidence="15">Converts heme B (protoheme IX) to heme O by substitution of the vinyl group on carbon 2 of heme B porphyrin ring with a hydroxyethyl farnesyl side group.</text>
</comment>
<evidence type="ECO:0000256" key="9">
    <source>
        <dbReference type="ARBA" id="ARBA00023133"/>
    </source>
</evidence>
<keyword evidence="17" id="KW-1185">Reference proteome</keyword>
<dbReference type="GO" id="GO:0005886">
    <property type="term" value="C:plasma membrane"/>
    <property type="evidence" value="ECO:0007669"/>
    <property type="project" value="UniProtKB-SubCell"/>
</dbReference>
<dbReference type="HAMAP" id="MF_00154">
    <property type="entry name" value="CyoE_CtaB"/>
    <property type="match status" value="1"/>
</dbReference>
<reference evidence="16 17" key="1">
    <citation type="journal article" date="2010" name="Genome Biol. Evol.">
        <title>Functional convergence in reduced genomes of bacterial symbionts spanning 200 My of evolution.</title>
        <authorList>
            <person name="McCutcheon J.P."/>
            <person name="Moran N.A."/>
        </authorList>
    </citation>
    <scope>NUCLEOTIDE SEQUENCE [LARGE SCALE GENOMIC DNA]</scope>
    <source>
        <strain evidence="16 17">CARI</strain>
    </source>
</reference>
<keyword evidence="5" id="KW-0997">Cell inner membrane</keyword>
<feature type="transmembrane region" description="Helical" evidence="15">
    <location>
        <begin position="12"/>
        <end position="32"/>
    </location>
</feature>
<keyword evidence="4 15" id="KW-1003">Cell membrane</keyword>
<dbReference type="GO" id="GO:0048034">
    <property type="term" value="P:heme O biosynthetic process"/>
    <property type="evidence" value="ECO:0007669"/>
    <property type="project" value="UniProtKB-UniRule"/>
</dbReference>
<feature type="transmembrane region" description="Helical" evidence="15">
    <location>
        <begin position="83"/>
        <end position="103"/>
    </location>
</feature>
<dbReference type="Gene3D" id="1.10.357.140">
    <property type="entry name" value="UbiA prenyltransferase"/>
    <property type="match status" value="1"/>
</dbReference>
<dbReference type="UniPathway" id="UPA00834">
    <property type="reaction ID" value="UER00712"/>
</dbReference>
<comment type="miscellaneous">
    <text evidence="15">Carbon 2 of the heme B porphyrin ring is defined according to the Fischer nomenclature.</text>
</comment>
<comment type="pathway">
    <text evidence="2 15">Porphyrin-containing compound metabolism; heme O biosynthesis; heme O from protoheme: step 1/1.</text>
</comment>
<dbReference type="KEGG" id="zin:ZICARI_230"/>
<evidence type="ECO:0000256" key="6">
    <source>
        <dbReference type="ARBA" id="ARBA00022679"/>
    </source>
</evidence>
<feature type="transmembrane region" description="Helical" evidence="15">
    <location>
        <begin position="210"/>
        <end position="228"/>
    </location>
</feature>
<name>E0TJ57_ZINIC</name>
<evidence type="ECO:0000256" key="13">
    <source>
        <dbReference type="ARBA" id="ARBA00042475"/>
    </source>
</evidence>
<evidence type="ECO:0000256" key="3">
    <source>
        <dbReference type="ARBA" id="ARBA00012292"/>
    </source>
</evidence>
<dbReference type="CDD" id="cd13957">
    <property type="entry name" value="PT_UbiA_Cox10"/>
    <property type="match status" value="1"/>
</dbReference>
<dbReference type="Proteomes" id="UP000001303">
    <property type="component" value="Chromosome"/>
</dbReference>
<keyword evidence="7 15" id="KW-0812">Transmembrane</keyword>
<keyword evidence="10 15" id="KW-0472">Membrane</keyword>
<dbReference type="AlphaFoldDB" id="E0TJ57"/>
<dbReference type="PROSITE" id="PS00943">
    <property type="entry name" value="UBIA"/>
    <property type="match status" value="1"/>
</dbReference>
<comment type="catalytic activity">
    <reaction evidence="14 15">
        <text>heme b + (2E,6E)-farnesyl diphosphate + H2O = Fe(II)-heme o + diphosphate</text>
        <dbReference type="Rhea" id="RHEA:28070"/>
        <dbReference type="ChEBI" id="CHEBI:15377"/>
        <dbReference type="ChEBI" id="CHEBI:33019"/>
        <dbReference type="ChEBI" id="CHEBI:60344"/>
        <dbReference type="ChEBI" id="CHEBI:60530"/>
        <dbReference type="ChEBI" id="CHEBI:175763"/>
        <dbReference type="EC" id="2.5.1.141"/>
    </reaction>
</comment>
<dbReference type="InterPro" id="IPR000537">
    <property type="entry name" value="UbiA_prenyltransferase"/>
</dbReference>
<evidence type="ECO:0000256" key="14">
    <source>
        <dbReference type="ARBA" id="ARBA00047690"/>
    </source>
</evidence>
<evidence type="ECO:0000256" key="11">
    <source>
        <dbReference type="ARBA" id="ARBA00030253"/>
    </source>
</evidence>
<dbReference type="EC" id="2.5.1.141" evidence="3 15"/>
<organism evidence="16 17">
    <name type="scientific">Zinderia insecticola (strain CARI)</name>
    <dbReference type="NCBI Taxonomy" id="871271"/>
    <lineage>
        <taxon>Bacteria</taxon>
        <taxon>Pseudomonadati</taxon>
        <taxon>Pseudomonadota</taxon>
        <taxon>Betaproteobacteria</taxon>
        <taxon>Burkholderiales</taxon>
        <taxon>Oxalobacteraceae</taxon>
        <taxon>Candidatus Zinderia</taxon>
    </lineage>
</organism>
<feature type="transmembrane region" description="Helical" evidence="15">
    <location>
        <begin position="234"/>
        <end position="253"/>
    </location>
</feature>
<evidence type="ECO:0000256" key="8">
    <source>
        <dbReference type="ARBA" id="ARBA00022989"/>
    </source>
</evidence>
<feature type="transmembrane region" description="Helical" evidence="15">
    <location>
        <begin position="38"/>
        <end position="62"/>
    </location>
</feature>
<reference key="2">
    <citation type="submission" date="2010-08" db="EMBL/GenBank/DDBJ databases">
        <title>Functional convergence in reduced genomes of bacterial symbionts spanning 200 million years of evolution.</title>
        <authorList>
            <person name="McCutcheon J.P."/>
            <person name="Moran N.A."/>
        </authorList>
    </citation>
    <scope>NUCLEOTIDE SEQUENCE</scope>
    <source>
        <strain>CARI</strain>
    </source>
</reference>
<evidence type="ECO:0000256" key="10">
    <source>
        <dbReference type="ARBA" id="ARBA00023136"/>
    </source>
</evidence>
<dbReference type="InterPro" id="IPR030470">
    <property type="entry name" value="UbiA_prenylTrfase_CS"/>
</dbReference>
<dbReference type="HOGENOM" id="CLU_029631_0_2_4"/>
<protein>
    <recommendedName>
        <fullName evidence="12 15">Protoheme IX farnesyltransferase</fullName>
        <ecNumber evidence="3 15">2.5.1.141</ecNumber>
    </recommendedName>
    <alternativeName>
        <fullName evidence="13 15">Heme B farnesyltransferase</fullName>
    </alternativeName>
    <alternativeName>
        <fullName evidence="11 15">Heme O synthase</fullName>
    </alternativeName>
</protein>
<dbReference type="Pfam" id="PF01040">
    <property type="entry name" value="UbiA"/>
    <property type="match status" value="1"/>
</dbReference>
<keyword evidence="8 15" id="KW-1133">Transmembrane helix</keyword>
<comment type="similarity">
    <text evidence="15">Belongs to the UbiA prenyltransferase family. Protoheme IX farnesyltransferase subfamily.</text>
</comment>
<accession>E0TJ57</accession>
<evidence type="ECO:0000256" key="12">
    <source>
        <dbReference type="ARBA" id="ARBA00040810"/>
    </source>
</evidence>
<evidence type="ECO:0000313" key="17">
    <source>
        <dbReference type="Proteomes" id="UP000001303"/>
    </source>
</evidence>
<dbReference type="InterPro" id="IPR044878">
    <property type="entry name" value="UbiA_sf"/>
</dbReference>
<dbReference type="PANTHER" id="PTHR43448">
    <property type="entry name" value="PROTOHEME IX FARNESYLTRANSFERASE, MITOCHONDRIAL"/>
    <property type="match status" value="1"/>
</dbReference>
<evidence type="ECO:0000256" key="2">
    <source>
        <dbReference type="ARBA" id="ARBA00004919"/>
    </source>
</evidence>
<dbReference type="STRING" id="871271.ZICARI_230"/>
<comment type="subcellular location">
    <subcellularLocation>
        <location evidence="1">Cell membrane</location>
        <topology evidence="1">Multi-pass membrane protein</topology>
    </subcellularLocation>
</comment>
<keyword evidence="9 15" id="KW-0350">Heme biosynthesis</keyword>
<evidence type="ECO:0000256" key="7">
    <source>
        <dbReference type="ARBA" id="ARBA00022692"/>
    </source>
</evidence>
<feature type="transmembrane region" description="Helical" evidence="15">
    <location>
        <begin position="138"/>
        <end position="158"/>
    </location>
</feature>
<evidence type="ECO:0000256" key="4">
    <source>
        <dbReference type="ARBA" id="ARBA00022475"/>
    </source>
</evidence>
<keyword evidence="6 15" id="KW-0808">Transferase</keyword>
<feature type="transmembrane region" description="Helical" evidence="15">
    <location>
        <begin position="260"/>
        <end position="282"/>
    </location>
</feature>
<gene>
    <name evidence="16" type="primary">cyoE</name>
    <name evidence="15" type="synonym">ctaB</name>
    <name evidence="16" type="ordered locus">ZICARI_230</name>
</gene>
<evidence type="ECO:0000256" key="15">
    <source>
        <dbReference type="HAMAP-Rule" id="MF_00154"/>
    </source>
</evidence>
<dbReference type="InterPro" id="IPR006369">
    <property type="entry name" value="Protohaem_IX_farnesylTrfase"/>
</dbReference>
<evidence type="ECO:0000313" key="16">
    <source>
        <dbReference type="EMBL" id="ADM89834.1"/>
    </source>
</evidence>
<dbReference type="EMBL" id="CP002161">
    <property type="protein sequence ID" value="ADM89834.1"/>
    <property type="molecule type" value="Genomic_DNA"/>
</dbReference>
<evidence type="ECO:0000256" key="5">
    <source>
        <dbReference type="ARBA" id="ARBA00022519"/>
    </source>
</evidence>
<dbReference type="GO" id="GO:0008495">
    <property type="term" value="F:protoheme IX farnesyltransferase activity"/>
    <property type="evidence" value="ECO:0007669"/>
    <property type="project" value="UniProtKB-UniRule"/>
</dbReference>
<evidence type="ECO:0000256" key="1">
    <source>
        <dbReference type="ARBA" id="ARBA00004651"/>
    </source>
</evidence>
<proteinExistence type="inferred from homology"/>